<comment type="subcellular location">
    <subcellularLocation>
        <location evidence="1">Cytoplasm</location>
    </subcellularLocation>
</comment>
<dbReference type="GO" id="GO:0045936">
    <property type="term" value="P:negative regulation of phosphate metabolic process"/>
    <property type="evidence" value="ECO:0007669"/>
    <property type="project" value="InterPro"/>
</dbReference>
<evidence type="ECO:0000256" key="5">
    <source>
        <dbReference type="ARBA" id="ARBA00022490"/>
    </source>
</evidence>
<evidence type="ECO:0000256" key="4">
    <source>
        <dbReference type="ARBA" id="ARBA00022448"/>
    </source>
</evidence>
<dbReference type="GO" id="GO:0006817">
    <property type="term" value="P:phosphate ion transport"/>
    <property type="evidence" value="ECO:0007669"/>
    <property type="project" value="UniProtKB-KW"/>
</dbReference>
<evidence type="ECO:0000256" key="2">
    <source>
        <dbReference type="ARBA" id="ARBA00008107"/>
    </source>
</evidence>
<proteinExistence type="inferred from homology"/>
<evidence type="ECO:0000256" key="6">
    <source>
        <dbReference type="ARBA" id="ARBA00022592"/>
    </source>
</evidence>
<keyword evidence="6" id="KW-0592">Phosphate transport</keyword>
<dbReference type="InterPro" id="IPR026022">
    <property type="entry name" value="PhoU_dom"/>
</dbReference>
<dbReference type="GO" id="GO:0030643">
    <property type="term" value="P:intracellular phosphate ion homeostasis"/>
    <property type="evidence" value="ECO:0007669"/>
    <property type="project" value="InterPro"/>
</dbReference>
<protein>
    <submittedName>
        <fullName evidence="8">Phosphate transport system protein phoU</fullName>
    </submittedName>
</protein>
<dbReference type="PIRSF" id="PIRSF003107">
    <property type="entry name" value="PhoU"/>
    <property type="match status" value="1"/>
</dbReference>
<organism evidence="8">
    <name type="scientific">freshwater metagenome</name>
    <dbReference type="NCBI Taxonomy" id="449393"/>
    <lineage>
        <taxon>unclassified sequences</taxon>
        <taxon>metagenomes</taxon>
        <taxon>ecological metagenomes</taxon>
    </lineage>
</organism>
<dbReference type="PANTHER" id="PTHR42930:SF3">
    <property type="entry name" value="PHOSPHATE-SPECIFIC TRANSPORT SYSTEM ACCESSORY PROTEIN PHOU"/>
    <property type="match status" value="1"/>
</dbReference>
<keyword evidence="5" id="KW-0963">Cytoplasm</keyword>
<comment type="similarity">
    <text evidence="2">Belongs to the PhoU family.</text>
</comment>
<evidence type="ECO:0000256" key="1">
    <source>
        <dbReference type="ARBA" id="ARBA00004496"/>
    </source>
</evidence>
<comment type="caution">
    <text evidence="8">The sequence shown here is derived from an EMBL/GenBank/DDBJ whole genome shotgun (WGS) entry which is preliminary data.</text>
</comment>
<dbReference type="NCBIfam" id="TIGR02135">
    <property type="entry name" value="phoU_full"/>
    <property type="match status" value="1"/>
</dbReference>
<name>A0A094QXA1_9ZZZZ</name>
<dbReference type="Gene3D" id="1.20.58.220">
    <property type="entry name" value="Phosphate transport system protein phou homolog 2, domain 2"/>
    <property type="match status" value="1"/>
</dbReference>
<feature type="domain" description="PhoU" evidence="7">
    <location>
        <begin position="17"/>
        <end position="104"/>
    </location>
</feature>
<dbReference type="Pfam" id="PF01895">
    <property type="entry name" value="PhoU"/>
    <property type="match status" value="2"/>
</dbReference>
<gene>
    <name evidence="8" type="ORF">GM51_7280</name>
</gene>
<dbReference type="SUPFAM" id="SSF109755">
    <property type="entry name" value="PhoU-like"/>
    <property type="match status" value="1"/>
</dbReference>
<sequence length="215" mass="23575">MREDISTQLSQIDETLVSMATLVGRAISNATNALLEDDLTVAEAVIAGDDEINDLNAHVEEISTRIAALEAPMATDLRLVMGAIRMAGSLERMGDLAVHIAKQVRLRYPNPSIPAELKETFTKMGQAASKIVDQTGEVIATRNTALADDMKKYDDTLDDLHRELFTVVLSDDWAHGVEAAIDVTLLSRFYERFGDHAVSVARRVIHIVTGEPYAK</sequence>
<evidence type="ECO:0000313" key="8">
    <source>
        <dbReference type="EMBL" id="KGA19051.1"/>
    </source>
</evidence>
<dbReference type="GO" id="GO:0005737">
    <property type="term" value="C:cytoplasm"/>
    <property type="evidence" value="ECO:0007669"/>
    <property type="project" value="UniProtKB-SubCell"/>
</dbReference>
<evidence type="ECO:0000256" key="3">
    <source>
        <dbReference type="ARBA" id="ARBA00011738"/>
    </source>
</evidence>
<accession>A0A094QXA1</accession>
<evidence type="ECO:0000259" key="7">
    <source>
        <dbReference type="Pfam" id="PF01895"/>
    </source>
</evidence>
<dbReference type="AlphaFoldDB" id="A0A094QXA1"/>
<comment type="subunit">
    <text evidence="3">Homodimer.</text>
</comment>
<reference evidence="8" key="1">
    <citation type="submission" date="2014-06" db="EMBL/GenBank/DDBJ databases">
        <title>Key roles for freshwater Actinobacteria revealed by deep metagenomic sequencing.</title>
        <authorList>
            <person name="Ghai R."/>
            <person name="Mizuno C.M."/>
            <person name="Picazo A."/>
            <person name="Camacho A."/>
            <person name="Rodriguez-Valera F."/>
        </authorList>
    </citation>
    <scope>NUCLEOTIDE SEQUENCE</scope>
</reference>
<dbReference type="PANTHER" id="PTHR42930">
    <property type="entry name" value="PHOSPHATE-SPECIFIC TRANSPORT SYSTEM ACCESSORY PROTEIN PHOU"/>
    <property type="match status" value="1"/>
</dbReference>
<dbReference type="InterPro" id="IPR038078">
    <property type="entry name" value="PhoU-like_sf"/>
</dbReference>
<feature type="domain" description="PhoU" evidence="7">
    <location>
        <begin position="122"/>
        <end position="204"/>
    </location>
</feature>
<dbReference type="InterPro" id="IPR028366">
    <property type="entry name" value="PhoU"/>
</dbReference>
<dbReference type="FunFam" id="1.20.58.220:FF:000004">
    <property type="entry name" value="Phosphate-specific transport system accessory protein PhoU"/>
    <property type="match status" value="1"/>
</dbReference>
<keyword evidence="4" id="KW-0813">Transport</keyword>
<dbReference type="EMBL" id="JNSL01000035">
    <property type="protein sequence ID" value="KGA19051.1"/>
    <property type="molecule type" value="Genomic_DNA"/>
</dbReference>